<evidence type="ECO:0000313" key="2">
    <source>
        <dbReference type="EMBL" id="PIE25151.1"/>
    </source>
</evidence>
<keyword evidence="1" id="KW-1133">Transmembrane helix</keyword>
<evidence type="ECO:0000256" key="1">
    <source>
        <dbReference type="SAM" id="Phobius"/>
    </source>
</evidence>
<protein>
    <submittedName>
        <fullName evidence="2">Uncharacterized protein</fullName>
    </submittedName>
</protein>
<proteinExistence type="predicted"/>
<sequence length="153" mass="18139">MGFSIWTLLAVEFLLYLYILIIVIIITIGISVSLIRQPVFESEYVKALQHKVRYATEADSPSLITHWLAIDTCRLQGFEHRKQHYERQFRLLLDTIADELLPGHWRNCCLDNIYRPLAELNRLSSRPDHQSYIYHLRYELNMTCHYVLHGLTH</sequence>
<dbReference type="EMBL" id="PDSH01000012">
    <property type="protein sequence ID" value="PIE25151.1"/>
    <property type="molecule type" value="Genomic_DNA"/>
</dbReference>
<dbReference type="AlphaFoldDB" id="A0A2G6JP01"/>
<gene>
    <name evidence="2" type="ORF">CSA60_01275</name>
</gene>
<reference evidence="2 3" key="1">
    <citation type="submission" date="2017-10" db="EMBL/GenBank/DDBJ databases">
        <title>Novel microbial diversity and functional potential in the marine mammal oral microbiome.</title>
        <authorList>
            <person name="Dudek N.K."/>
            <person name="Sun C.L."/>
            <person name="Burstein D."/>
            <person name="Kantor R.S."/>
            <person name="Aliaga Goltsman D.S."/>
            <person name="Bik E.M."/>
            <person name="Thomas B.C."/>
            <person name="Banfield J.F."/>
            <person name="Relman D.A."/>
        </authorList>
    </citation>
    <scope>NUCLEOTIDE SEQUENCE [LARGE SCALE GENOMIC DNA]</scope>
    <source>
        <strain evidence="2">DOLJORAL78_47_21</strain>
    </source>
</reference>
<accession>A0A2G6JP01</accession>
<keyword evidence="1" id="KW-0472">Membrane</keyword>
<feature type="transmembrane region" description="Helical" evidence="1">
    <location>
        <begin position="13"/>
        <end position="35"/>
    </location>
</feature>
<name>A0A2G6JP01_NEPCE</name>
<dbReference type="Proteomes" id="UP000243469">
    <property type="component" value="Unassembled WGS sequence"/>
</dbReference>
<keyword evidence="1" id="KW-0812">Transmembrane</keyword>
<comment type="caution">
    <text evidence="2">The sequence shown here is derived from an EMBL/GenBank/DDBJ whole genome shotgun (WGS) entry which is preliminary data.</text>
</comment>
<organism evidence="2 3">
    <name type="scientific">Neptuniibacter caesariensis</name>
    <dbReference type="NCBI Taxonomy" id="207954"/>
    <lineage>
        <taxon>Bacteria</taxon>
        <taxon>Pseudomonadati</taxon>
        <taxon>Pseudomonadota</taxon>
        <taxon>Gammaproteobacteria</taxon>
        <taxon>Oceanospirillales</taxon>
        <taxon>Oceanospirillaceae</taxon>
        <taxon>Neptuniibacter</taxon>
    </lineage>
</organism>
<evidence type="ECO:0000313" key="3">
    <source>
        <dbReference type="Proteomes" id="UP000243469"/>
    </source>
</evidence>